<keyword evidence="3" id="KW-1185">Reference proteome</keyword>
<dbReference type="Pfam" id="PF11307">
    <property type="entry name" value="DUF3109"/>
    <property type="match status" value="1"/>
</dbReference>
<evidence type="ECO:0000313" key="2">
    <source>
        <dbReference type="EMBL" id="GAA4387899.1"/>
    </source>
</evidence>
<proteinExistence type="inferred from homology"/>
<protein>
    <submittedName>
        <fullName evidence="2">DUF3109 family protein</fullName>
    </submittedName>
</protein>
<accession>A0ABP8JAR8</accession>
<comment type="caution">
    <text evidence="2">The sequence shown here is derived from an EMBL/GenBank/DDBJ whole genome shotgun (WGS) entry which is preliminary data.</text>
</comment>
<dbReference type="InterPro" id="IPR021458">
    <property type="entry name" value="Rv0495c"/>
</dbReference>
<name>A0ABP8JAR8_9BACT</name>
<dbReference type="Proteomes" id="UP001500454">
    <property type="component" value="Unassembled WGS sequence"/>
</dbReference>
<dbReference type="EMBL" id="BAABHA010000010">
    <property type="protein sequence ID" value="GAA4387899.1"/>
    <property type="molecule type" value="Genomic_DNA"/>
</dbReference>
<evidence type="ECO:0000313" key="3">
    <source>
        <dbReference type="Proteomes" id="UP001500454"/>
    </source>
</evidence>
<evidence type="ECO:0000256" key="1">
    <source>
        <dbReference type="ARBA" id="ARBA00093770"/>
    </source>
</evidence>
<gene>
    <name evidence="2" type="ORF">GCM10023186_34010</name>
</gene>
<sequence length="226" mass="26127">MLRSTSGELLTLRMLFHPEPRRRIFTVRFARILMIVIQNTIVSDDVRDEFFVCNLERCKGACCVEGDLGAPLEEAELRILEQEYENIKPFLTHAGRHAIEEQGLYVKDWEGDFSTTTIDNRECAYALYDERNILKCGIEQAYLAGATTFKKPISCHLYPIRISKYDEFDALNYDRWDICNPACAFGASLGVPVYKFLKDPLIRKYGEQWYGELVQEIEHPTQVPLT</sequence>
<comment type="similarity">
    <text evidence="1">Belongs to the Rv0495c family.</text>
</comment>
<organism evidence="2 3">
    <name type="scientific">Hymenobacter koreensis</name>
    <dbReference type="NCBI Taxonomy" id="1084523"/>
    <lineage>
        <taxon>Bacteria</taxon>
        <taxon>Pseudomonadati</taxon>
        <taxon>Bacteroidota</taxon>
        <taxon>Cytophagia</taxon>
        <taxon>Cytophagales</taxon>
        <taxon>Hymenobacteraceae</taxon>
        <taxon>Hymenobacter</taxon>
    </lineage>
</organism>
<reference evidence="3" key="1">
    <citation type="journal article" date="2019" name="Int. J. Syst. Evol. Microbiol.">
        <title>The Global Catalogue of Microorganisms (GCM) 10K type strain sequencing project: providing services to taxonomists for standard genome sequencing and annotation.</title>
        <authorList>
            <consortium name="The Broad Institute Genomics Platform"/>
            <consortium name="The Broad Institute Genome Sequencing Center for Infectious Disease"/>
            <person name="Wu L."/>
            <person name="Ma J."/>
        </authorList>
    </citation>
    <scope>NUCLEOTIDE SEQUENCE [LARGE SCALE GENOMIC DNA]</scope>
    <source>
        <strain evidence="3">JCM 17924</strain>
    </source>
</reference>